<evidence type="ECO:0000313" key="3">
    <source>
        <dbReference type="Proteomes" id="UP000318050"/>
    </source>
</evidence>
<name>A0A560IQ44_9PROT</name>
<evidence type="ECO:0008006" key="4">
    <source>
        <dbReference type="Google" id="ProtNLM"/>
    </source>
</evidence>
<evidence type="ECO:0000256" key="1">
    <source>
        <dbReference type="SAM" id="MobiDB-lite"/>
    </source>
</evidence>
<dbReference type="Proteomes" id="UP000318050">
    <property type="component" value="Unassembled WGS sequence"/>
</dbReference>
<organism evidence="2 3">
    <name type="scientific">Nitrospirillum amazonense</name>
    <dbReference type="NCBI Taxonomy" id="28077"/>
    <lineage>
        <taxon>Bacteria</taxon>
        <taxon>Pseudomonadati</taxon>
        <taxon>Pseudomonadota</taxon>
        <taxon>Alphaproteobacteria</taxon>
        <taxon>Rhodospirillales</taxon>
        <taxon>Azospirillaceae</taxon>
        <taxon>Nitrospirillum</taxon>
    </lineage>
</organism>
<dbReference type="EMBL" id="VITT01000006">
    <property type="protein sequence ID" value="TWB60571.1"/>
    <property type="molecule type" value="Genomic_DNA"/>
</dbReference>
<reference evidence="2 3" key="1">
    <citation type="submission" date="2019-06" db="EMBL/GenBank/DDBJ databases">
        <title>Genomic Encyclopedia of Type Strains, Phase IV (KMG-V): Genome sequencing to study the core and pangenomes of soil and plant-associated prokaryotes.</title>
        <authorList>
            <person name="Whitman W."/>
        </authorList>
    </citation>
    <scope>NUCLEOTIDE SEQUENCE [LARGE SCALE GENOMIC DNA]</scope>
    <source>
        <strain evidence="2 3">BR 11140</strain>
    </source>
</reference>
<comment type="caution">
    <text evidence="2">The sequence shown here is derived from an EMBL/GenBank/DDBJ whole genome shotgun (WGS) entry which is preliminary data.</text>
</comment>
<dbReference type="AlphaFoldDB" id="A0A560IQ44"/>
<dbReference type="Gene3D" id="6.20.20.10">
    <property type="match status" value="1"/>
</dbReference>
<dbReference type="SUPFAM" id="SSF57938">
    <property type="entry name" value="DnaJ/Hsp40 cysteine-rich domain"/>
    <property type="match status" value="1"/>
</dbReference>
<sequence>MAAEPKGQPTHGRPAPHPTANPEAVRPGTPGAGENICRRCGGAGTVEGAPCPECGGTGKVVTPVGGG</sequence>
<gene>
    <name evidence="2" type="ORF">FBZ92_106132</name>
</gene>
<proteinExistence type="predicted"/>
<protein>
    <recommendedName>
        <fullName evidence="4">Molecular chaperone DnaJ</fullName>
    </recommendedName>
</protein>
<evidence type="ECO:0000313" key="2">
    <source>
        <dbReference type="EMBL" id="TWB60571.1"/>
    </source>
</evidence>
<dbReference type="InterPro" id="IPR036410">
    <property type="entry name" value="HSP_DnaJ_Cys-rich_dom_sf"/>
</dbReference>
<accession>A0A560IQ44</accession>
<dbReference type="OrthoDB" id="7307073at2"/>
<feature type="region of interest" description="Disordered" evidence="1">
    <location>
        <begin position="1"/>
        <end position="34"/>
    </location>
</feature>